<name>A0A934SJD7_9MICO</name>
<accession>A0A934SJD7</accession>
<dbReference type="InterPro" id="IPR037481">
    <property type="entry name" value="LacX"/>
</dbReference>
<dbReference type="GO" id="GO:0030246">
    <property type="term" value="F:carbohydrate binding"/>
    <property type="evidence" value="ECO:0007669"/>
    <property type="project" value="InterPro"/>
</dbReference>
<dbReference type="Proteomes" id="UP000636458">
    <property type="component" value="Unassembled WGS sequence"/>
</dbReference>
<protein>
    <submittedName>
        <fullName evidence="1">Aldose 1-epimerase family protein</fullName>
    </submittedName>
</protein>
<dbReference type="GO" id="GO:0005975">
    <property type="term" value="P:carbohydrate metabolic process"/>
    <property type="evidence" value="ECO:0007669"/>
    <property type="project" value="InterPro"/>
</dbReference>
<dbReference type="Pfam" id="PF01263">
    <property type="entry name" value="Aldose_epim"/>
    <property type="match status" value="1"/>
</dbReference>
<dbReference type="CDD" id="cd09024">
    <property type="entry name" value="Aldose_epim_lacX"/>
    <property type="match status" value="1"/>
</dbReference>
<dbReference type="EMBL" id="JAEPES010000001">
    <property type="protein sequence ID" value="MBK4346663.1"/>
    <property type="molecule type" value="Genomic_DNA"/>
</dbReference>
<dbReference type="GO" id="GO:0016853">
    <property type="term" value="F:isomerase activity"/>
    <property type="evidence" value="ECO:0007669"/>
    <property type="project" value="InterPro"/>
</dbReference>
<proteinExistence type="predicted"/>
<sequence>MALHTLDNGILRVSIESRGAELQSLVDSVGTELLWQGGAAWGRRAPVLFPIVGQMPGGVLEHDGIDYPISQHGFARDLDFTASEATDDRVLFTLEDSAETRTHFPFSFRLEIRYSLEGTTLSVETTVTNLGDETFSASVGEHPGFAWPLLPGIEREAHTLQFARDESAPIRRIFGGLLLPEPIATPVVGDTLHLDDGLFVDDAVIFDQLESRTVRYTAPGAPVITVDFPDFPLLGVWSKAPGEFVCIEPWFGMTAPQGFEGEYSAKPGQFTLVPGASRRFAYAVSVDSVE</sequence>
<evidence type="ECO:0000313" key="1">
    <source>
        <dbReference type="EMBL" id="MBK4346663.1"/>
    </source>
</evidence>
<dbReference type="InterPro" id="IPR014718">
    <property type="entry name" value="GH-type_carb-bd"/>
</dbReference>
<dbReference type="SUPFAM" id="SSF74650">
    <property type="entry name" value="Galactose mutarotase-like"/>
    <property type="match status" value="1"/>
</dbReference>
<dbReference type="AlphaFoldDB" id="A0A934SJD7"/>
<comment type="caution">
    <text evidence="1">The sequence shown here is derived from an EMBL/GenBank/DDBJ whole genome shotgun (WGS) entry which is preliminary data.</text>
</comment>
<evidence type="ECO:0000313" key="2">
    <source>
        <dbReference type="Proteomes" id="UP000636458"/>
    </source>
</evidence>
<reference evidence="1" key="1">
    <citation type="submission" date="2021-01" db="EMBL/GenBank/DDBJ databases">
        <title>Lacisediminihabitans sp. nov. strain G11-30, isolated from Antarctic Soil.</title>
        <authorList>
            <person name="Li J."/>
        </authorList>
    </citation>
    <scope>NUCLEOTIDE SEQUENCE</scope>
    <source>
        <strain evidence="1">G11-30</strain>
    </source>
</reference>
<dbReference type="InterPro" id="IPR008183">
    <property type="entry name" value="Aldose_1/G6P_1-epimerase"/>
</dbReference>
<dbReference type="InterPro" id="IPR011013">
    <property type="entry name" value="Gal_mutarotase_sf_dom"/>
</dbReference>
<organism evidence="1 2">
    <name type="scientific">Lacisediminihabitans changchengi</name>
    <dbReference type="NCBI Taxonomy" id="2787634"/>
    <lineage>
        <taxon>Bacteria</taxon>
        <taxon>Bacillati</taxon>
        <taxon>Actinomycetota</taxon>
        <taxon>Actinomycetes</taxon>
        <taxon>Micrococcales</taxon>
        <taxon>Microbacteriaceae</taxon>
        <taxon>Lacisediminihabitans</taxon>
    </lineage>
</organism>
<gene>
    <name evidence="1" type="ORF">IV501_03355</name>
</gene>
<keyword evidence="2" id="KW-1185">Reference proteome</keyword>
<dbReference type="RefSeq" id="WP_200554977.1">
    <property type="nucleotide sequence ID" value="NZ_JAEPES010000001.1"/>
</dbReference>
<dbReference type="Gene3D" id="2.70.98.10">
    <property type="match status" value="1"/>
</dbReference>